<feature type="chain" id="PRO_5001937293" evidence="2">
    <location>
        <begin position="22"/>
        <end position="118"/>
    </location>
</feature>
<name>A0A098LAU7_9BACT</name>
<feature type="compositionally biased region" description="Basic and acidic residues" evidence="1">
    <location>
        <begin position="37"/>
        <end position="61"/>
    </location>
</feature>
<keyword evidence="2" id="KW-0732">Signal</keyword>
<protein>
    <submittedName>
        <fullName evidence="3">Uncharacterized protein</fullName>
    </submittedName>
</protein>
<keyword evidence="4" id="KW-1185">Reference proteome</keyword>
<evidence type="ECO:0000313" key="4">
    <source>
        <dbReference type="Proteomes" id="UP000030185"/>
    </source>
</evidence>
<feature type="region of interest" description="Disordered" evidence="1">
    <location>
        <begin position="25"/>
        <end position="118"/>
    </location>
</feature>
<gene>
    <name evidence="3" type="ORF">MYP_799</name>
</gene>
<dbReference type="AlphaFoldDB" id="A0A098LAU7"/>
<comment type="caution">
    <text evidence="3">The sequence shown here is derived from an EMBL/GenBank/DDBJ whole genome shotgun (WGS) entry which is preliminary data.</text>
</comment>
<dbReference type="RefSeq" id="WP_045458637.1">
    <property type="nucleotide sequence ID" value="NZ_BBLT01000001.1"/>
</dbReference>
<evidence type="ECO:0000256" key="2">
    <source>
        <dbReference type="SAM" id="SignalP"/>
    </source>
</evidence>
<dbReference type="Proteomes" id="UP000030185">
    <property type="component" value="Unassembled WGS sequence"/>
</dbReference>
<evidence type="ECO:0000313" key="3">
    <source>
        <dbReference type="EMBL" id="GAL83572.1"/>
    </source>
</evidence>
<dbReference type="OrthoDB" id="9981532at2"/>
<feature type="compositionally biased region" description="Basic residues" evidence="1">
    <location>
        <begin position="87"/>
        <end position="99"/>
    </location>
</feature>
<evidence type="ECO:0000256" key="1">
    <source>
        <dbReference type="SAM" id="MobiDB-lite"/>
    </source>
</evidence>
<dbReference type="EMBL" id="BBLT01000001">
    <property type="protein sequence ID" value="GAL83572.1"/>
    <property type="molecule type" value="Genomic_DNA"/>
</dbReference>
<organism evidence="3 4">
    <name type="scientific">Sporocytophaga myxococcoides</name>
    <dbReference type="NCBI Taxonomy" id="153721"/>
    <lineage>
        <taxon>Bacteria</taxon>
        <taxon>Pseudomonadati</taxon>
        <taxon>Bacteroidota</taxon>
        <taxon>Cytophagia</taxon>
        <taxon>Cytophagales</taxon>
        <taxon>Cytophagaceae</taxon>
        <taxon>Sporocytophaga</taxon>
    </lineage>
</organism>
<reference evidence="3 4" key="1">
    <citation type="submission" date="2014-09" db="EMBL/GenBank/DDBJ databases">
        <title>Sporocytophaga myxococcoides PG-01 genome sequencing.</title>
        <authorList>
            <person name="Liu L."/>
            <person name="Gao P.J."/>
            <person name="Chen G.J."/>
            <person name="Wang L.S."/>
        </authorList>
    </citation>
    <scope>NUCLEOTIDE SEQUENCE [LARGE SCALE GENOMIC DNA]</scope>
    <source>
        <strain evidence="3 4">PG-01</strain>
    </source>
</reference>
<dbReference type="STRING" id="153721.MYP_799"/>
<feature type="signal peptide" evidence="2">
    <location>
        <begin position="1"/>
        <end position="21"/>
    </location>
</feature>
<sequence length="118" mass="13904">MKNLFFIILMMLAWLSNTANAQNKTQIKHSKAVSKSSRADSEEKISREDKISARNRDERIRTQYNKRMLKIKHNKKHFGNSGSKKYFNTRKTKFSRSKVKRDSSASSGDSRRRRSGWY</sequence>
<proteinExistence type="predicted"/>
<feature type="compositionally biased region" description="Basic residues" evidence="1">
    <location>
        <begin position="67"/>
        <end position="78"/>
    </location>
</feature>
<accession>A0A098LAU7</accession>